<evidence type="ECO:0000256" key="3">
    <source>
        <dbReference type="PIRNR" id="PIRNR001365"/>
    </source>
</evidence>
<keyword evidence="1 3" id="KW-0456">Lyase</keyword>
<dbReference type="Gene3D" id="3.20.20.70">
    <property type="entry name" value="Aldolase class I"/>
    <property type="match status" value="1"/>
</dbReference>
<keyword evidence="2" id="KW-0704">Schiff base</keyword>
<dbReference type="AlphaFoldDB" id="A0A9P4JEB0"/>
<dbReference type="GO" id="GO:0005829">
    <property type="term" value="C:cytosol"/>
    <property type="evidence" value="ECO:0007669"/>
    <property type="project" value="TreeGrafter"/>
</dbReference>
<organism evidence="6 7">
    <name type="scientific">Myriangium duriaei CBS 260.36</name>
    <dbReference type="NCBI Taxonomy" id="1168546"/>
    <lineage>
        <taxon>Eukaryota</taxon>
        <taxon>Fungi</taxon>
        <taxon>Dikarya</taxon>
        <taxon>Ascomycota</taxon>
        <taxon>Pezizomycotina</taxon>
        <taxon>Dothideomycetes</taxon>
        <taxon>Dothideomycetidae</taxon>
        <taxon>Myriangiales</taxon>
        <taxon>Myriangiaceae</taxon>
        <taxon>Myriangium</taxon>
    </lineage>
</organism>
<dbReference type="Proteomes" id="UP000799439">
    <property type="component" value="Unassembled WGS sequence"/>
</dbReference>
<dbReference type="InterPro" id="IPR002220">
    <property type="entry name" value="DapA-like"/>
</dbReference>
<protein>
    <submittedName>
        <fullName evidence="6">Aldolase</fullName>
    </submittedName>
</protein>
<dbReference type="EMBL" id="ML996081">
    <property type="protein sequence ID" value="KAF2158020.1"/>
    <property type="molecule type" value="Genomic_DNA"/>
</dbReference>
<comment type="similarity">
    <text evidence="3">Belongs to the DapA family.</text>
</comment>
<dbReference type="OrthoDB" id="191315at2759"/>
<dbReference type="GO" id="GO:0019262">
    <property type="term" value="P:N-acetylneuraminate catabolic process"/>
    <property type="evidence" value="ECO:0007669"/>
    <property type="project" value="TreeGrafter"/>
</dbReference>
<feature type="binding site" evidence="5">
    <location>
        <position position="49"/>
    </location>
    <ligand>
        <name>pyruvate</name>
        <dbReference type="ChEBI" id="CHEBI:15361"/>
    </ligand>
</feature>
<evidence type="ECO:0000313" key="6">
    <source>
        <dbReference type="EMBL" id="KAF2158020.1"/>
    </source>
</evidence>
<dbReference type="Pfam" id="PF00701">
    <property type="entry name" value="DHDPS"/>
    <property type="match status" value="1"/>
</dbReference>
<proteinExistence type="inferred from homology"/>
<keyword evidence="7" id="KW-1185">Reference proteome</keyword>
<gene>
    <name evidence="6" type="ORF">K461DRAFT_318026</name>
</gene>
<name>A0A9P4JEB0_9PEZI</name>
<evidence type="ECO:0000256" key="1">
    <source>
        <dbReference type="ARBA" id="ARBA00023239"/>
    </source>
</evidence>
<reference evidence="6" key="1">
    <citation type="journal article" date="2020" name="Stud. Mycol.">
        <title>101 Dothideomycetes genomes: a test case for predicting lifestyles and emergence of pathogens.</title>
        <authorList>
            <person name="Haridas S."/>
            <person name="Albert R."/>
            <person name="Binder M."/>
            <person name="Bloem J."/>
            <person name="Labutti K."/>
            <person name="Salamov A."/>
            <person name="Andreopoulos B."/>
            <person name="Baker S."/>
            <person name="Barry K."/>
            <person name="Bills G."/>
            <person name="Bluhm B."/>
            <person name="Cannon C."/>
            <person name="Castanera R."/>
            <person name="Culley D."/>
            <person name="Daum C."/>
            <person name="Ezra D."/>
            <person name="Gonzalez J."/>
            <person name="Henrissat B."/>
            <person name="Kuo A."/>
            <person name="Liang C."/>
            <person name="Lipzen A."/>
            <person name="Lutzoni F."/>
            <person name="Magnuson J."/>
            <person name="Mondo S."/>
            <person name="Nolan M."/>
            <person name="Ohm R."/>
            <person name="Pangilinan J."/>
            <person name="Park H.-J."/>
            <person name="Ramirez L."/>
            <person name="Alfaro M."/>
            <person name="Sun H."/>
            <person name="Tritt A."/>
            <person name="Yoshinaga Y."/>
            <person name="Zwiers L.-H."/>
            <person name="Turgeon B."/>
            <person name="Goodwin S."/>
            <person name="Spatafora J."/>
            <person name="Crous P."/>
            <person name="Grigoriev I."/>
        </authorList>
    </citation>
    <scope>NUCLEOTIDE SEQUENCE</scope>
    <source>
        <strain evidence="6">CBS 260.36</strain>
    </source>
</reference>
<dbReference type="GO" id="GO:0008747">
    <property type="term" value="F:N-acetylneuraminate lyase activity"/>
    <property type="evidence" value="ECO:0007669"/>
    <property type="project" value="TreeGrafter"/>
</dbReference>
<dbReference type="PROSITE" id="PS00665">
    <property type="entry name" value="DHDPS_1"/>
    <property type="match status" value="1"/>
</dbReference>
<feature type="active site" description="Proton donor/acceptor" evidence="4">
    <location>
        <position position="137"/>
    </location>
</feature>
<sequence>MSGELTGVFVALITPFTDDGKAIDENRFKIHIDEQIEAGVHGLVPGGSTGEFVALSLQERKQLLELTIKFADGRVPVVAGIGALTTLESLDLARHAAQIGAAATMVVPPFYDPVNLTQLRELLSEIHDASELPIVYYNIPAASGLTLSPQEIADLSQVGVKYLKDTSGNAPALTELLFGLDDQITAFNGWDTLTFYGLVAGARGTVWGATNVIPDLSVQLWNAIAVEKDLDKGRALWRKIYPICKFLESHNYSSAVKTGLELQGKATGGTRKPFALLQGDAVEELAGLLTNAGIQVVKATV</sequence>
<feature type="binding site" evidence="5">
    <location>
        <position position="206"/>
    </location>
    <ligand>
        <name>pyruvate</name>
        <dbReference type="ChEBI" id="CHEBI:15361"/>
    </ligand>
</feature>
<dbReference type="SMART" id="SM01130">
    <property type="entry name" value="DHDPS"/>
    <property type="match status" value="1"/>
</dbReference>
<dbReference type="InterPro" id="IPR020624">
    <property type="entry name" value="Schiff_base-form_aldolases_CS"/>
</dbReference>
<dbReference type="PIRSF" id="PIRSF001365">
    <property type="entry name" value="DHDPS"/>
    <property type="match status" value="1"/>
</dbReference>
<dbReference type="CDD" id="cd00408">
    <property type="entry name" value="DHDPS-like"/>
    <property type="match status" value="1"/>
</dbReference>
<dbReference type="PANTHER" id="PTHR42849">
    <property type="entry name" value="N-ACETYLNEURAMINATE LYASE"/>
    <property type="match status" value="1"/>
</dbReference>
<evidence type="ECO:0000256" key="2">
    <source>
        <dbReference type="ARBA" id="ARBA00023270"/>
    </source>
</evidence>
<dbReference type="InterPro" id="IPR013785">
    <property type="entry name" value="Aldolase_TIM"/>
</dbReference>
<feature type="active site" description="Schiff-base intermediate with substrate" evidence="4">
    <location>
        <position position="164"/>
    </location>
</feature>
<evidence type="ECO:0000256" key="4">
    <source>
        <dbReference type="PIRSR" id="PIRSR001365-1"/>
    </source>
</evidence>
<dbReference type="SUPFAM" id="SSF51569">
    <property type="entry name" value="Aldolase"/>
    <property type="match status" value="1"/>
</dbReference>
<evidence type="ECO:0000256" key="5">
    <source>
        <dbReference type="PIRSR" id="PIRSR001365-2"/>
    </source>
</evidence>
<evidence type="ECO:0000313" key="7">
    <source>
        <dbReference type="Proteomes" id="UP000799439"/>
    </source>
</evidence>
<accession>A0A9P4JEB0</accession>
<comment type="caution">
    <text evidence="6">The sequence shown here is derived from an EMBL/GenBank/DDBJ whole genome shotgun (WGS) entry which is preliminary data.</text>
</comment>
<dbReference type="PRINTS" id="PR00146">
    <property type="entry name" value="DHPICSNTHASE"/>
</dbReference>
<dbReference type="PANTHER" id="PTHR42849:SF1">
    <property type="entry name" value="N-ACETYLNEURAMINATE LYASE"/>
    <property type="match status" value="1"/>
</dbReference>